<dbReference type="InterPro" id="IPR022892">
    <property type="entry name" value="RNaseHI"/>
</dbReference>
<evidence type="ECO:0000313" key="15">
    <source>
        <dbReference type="Proteomes" id="UP000241229"/>
    </source>
</evidence>
<gene>
    <name evidence="11" type="primary">rnhA</name>
    <name evidence="14" type="ORF">C7I84_07775</name>
</gene>
<dbReference type="Gene3D" id="3.30.420.10">
    <property type="entry name" value="Ribonuclease H-like superfamily/Ribonuclease H"/>
    <property type="match status" value="1"/>
</dbReference>
<dbReference type="InterPro" id="IPR002156">
    <property type="entry name" value="RNaseH_domain"/>
</dbReference>
<evidence type="ECO:0000256" key="8">
    <source>
        <dbReference type="ARBA" id="ARBA00022759"/>
    </source>
</evidence>
<dbReference type="HAMAP" id="MF_00042">
    <property type="entry name" value="RNase_H"/>
    <property type="match status" value="1"/>
</dbReference>
<dbReference type="Proteomes" id="UP000241229">
    <property type="component" value="Unassembled WGS sequence"/>
</dbReference>
<evidence type="ECO:0000256" key="6">
    <source>
        <dbReference type="ARBA" id="ARBA00022722"/>
    </source>
</evidence>
<evidence type="ECO:0000256" key="11">
    <source>
        <dbReference type="HAMAP-Rule" id="MF_00042"/>
    </source>
</evidence>
<evidence type="ECO:0000259" key="13">
    <source>
        <dbReference type="PROSITE" id="PS50879"/>
    </source>
</evidence>
<organism evidence="14 15">
    <name type="scientific">Kumtagia ephedrae</name>
    <dbReference type="NCBI Taxonomy" id="2116701"/>
    <lineage>
        <taxon>Bacteria</taxon>
        <taxon>Pseudomonadati</taxon>
        <taxon>Pseudomonadota</taxon>
        <taxon>Alphaproteobacteria</taxon>
        <taxon>Hyphomicrobiales</taxon>
        <taxon>Phyllobacteriaceae</taxon>
        <taxon>Kumtagia</taxon>
    </lineage>
</organism>
<feature type="binding site" evidence="11">
    <location>
        <position position="9"/>
    </location>
    <ligand>
        <name>Mg(2+)</name>
        <dbReference type="ChEBI" id="CHEBI:18420"/>
        <label>1</label>
    </ligand>
</feature>
<dbReference type="GO" id="GO:0004523">
    <property type="term" value="F:RNA-DNA hybrid ribonuclease activity"/>
    <property type="evidence" value="ECO:0007669"/>
    <property type="project" value="UniProtKB-UniRule"/>
</dbReference>
<evidence type="ECO:0000256" key="3">
    <source>
        <dbReference type="ARBA" id="ARBA00005300"/>
    </source>
</evidence>
<evidence type="ECO:0000256" key="9">
    <source>
        <dbReference type="ARBA" id="ARBA00022801"/>
    </source>
</evidence>
<dbReference type="FunFam" id="3.30.420.10:FF:000008">
    <property type="entry name" value="Ribonuclease H"/>
    <property type="match status" value="1"/>
</dbReference>
<keyword evidence="8 11" id="KW-0255">Endonuclease</keyword>
<sequence>MKQIEIFTDGACSGNPGPGGWGAILRFNDTVRELSGGEAATTNNRMELMAAIEGLNALKEPCTVDLYTDSNYVRDGISGWIHGWKKNGWKTASRQPVKNAELWQALDEATRRHKVTWHWVKGHAGHPENERADELARMGMAPFKKKPSRPADPLAGGAAPAPRKPRRSTQSY</sequence>
<dbReference type="PANTHER" id="PTHR10642:SF26">
    <property type="entry name" value="RIBONUCLEASE H1"/>
    <property type="match status" value="1"/>
</dbReference>
<keyword evidence="7 11" id="KW-0479">Metal-binding</keyword>
<dbReference type="InterPro" id="IPR012337">
    <property type="entry name" value="RNaseH-like_sf"/>
</dbReference>
<evidence type="ECO:0000313" key="14">
    <source>
        <dbReference type="EMBL" id="PSJ62499.1"/>
    </source>
</evidence>
<feature type="binding site" evidence="11">
    <location>
        <position position="9"/>
    </location>
    <ligand>
        <name>Mg(2+)</name>
        <dbReference type="ChEBI" id="CHEBI:18420"/>
        <label>2</label>
    </ligand>
</feature>
<evidence type="ECO:0000256" key="7">
    <source>
        <dbReference type="ARBA" id="ARBA00022723"/>
    </source>
</evidence>
<dbReference type="CDD" id="cd09278">
    <property type="entry name" value="RNase_HI_prokaryote_like"/>
    <property type="match status" value="1"/>
</dbReference>
<keyword evidence="6 11" id="KW-0540">Nuclease</keyword>
<name>A0A2P7SJ25_9HYPH</name>
<comment type="function">
    <text evidence="11">Endonuclease that specifically degrades the RNA of RNA-DNA hybrids.</text>
</comment>
<proteinExistence type="inferred from homology"/>
<dbReference type="InterPro" id="IPR050092">
    <property type="entry name" value="RNase_H"/>
</dbReference>
<keyword evidence="9 11" id="KW-0378">Hydrolase</keyword>
<keyword evidence="10 11" id="KW-0460">Magnesium</keyword>
<dbReference type="SUPFAM" id="SSF53098">
    <property type="entry name" value="Ribonuclease H-like"/>
    <property type="match status" value="1"/>
</dbReference>
<evidence type="ECO:0000256" key="2">
    <source>
        <dbReference type="ARBA" id="ARBA00004496"/>
    </source>
</evidence>
<evidence type="ECO:0000256" key="10">
    <source>
        <dbReference type="ARBA" id="ARBA00022842"/>
    </source>
</evidence>
<keyword evidence="5 11" id="KW-0963">Cytoplasm</keyword>
<feature type="compositionally biased region" description="Low complexity" evidence="12">
    <location>
        <begin position="151"/>
        <end position="161"/>
    </location>
</feature>
<reference evidence="14 15" key="1">
    <citation type="submission" date="2018-03" db="EMBL/GenBank/DDBJ databases">
        <title>The draft genome of Mesorhizobium sp. 6GN-30.</title>
        <authorList>
            <person name="Liu L."/>
            <person name="Li L."/>
            <person name="Wang T."/>
            <person name="Zhang X."/>
            <person name="Liang L."/>
        </authorList>
    </citation>
    <scope>NUCLEOTIDE SEQUENCE [LARGE SCALE GENOMIC DNA]</scope>
    <source>
        <strain evidence="14 15">6GN30</strain>
    </source>
</reference>
<comment type="similarity">
    <text evidence="3 11">Belongs to the RNase H family.</text>
</comment>
<dbReference type="InterPro" id="IPR036397">
    <property type="entry name" value="RNaseH_sf"/>
</dbReference>
<evidence type="ECO:0000256" key="5">
    <source>
        <dbReference type="ARBA" id="ARBA00022490"/>
    </source>
</evidence>
<dbReference type="PANTHER" id="PTHR10642">
    <property type="entry name" value="RIBONUCLEASE H1"/>
    <property type="match status" value="1"/>
</dbReference>
<feature type="region of interest" description="Disordered" evidence="12">
    <location>
        <begin position="137"/>
        <end position="172"/>
    </location>
</feature>
<feature type="domain" description="RNase H type-1" evidence="13">
    <location>
        <begin position="1"/>
        <end position="141"/>
    </location>
</feature>
<dbReference type="NCBIfam" id="NF001236">
    <property type="entry name" value="PRK00203.1"/>
    <property type="match status" value="1"/>
</dbReference>
<comment type="caution">
    <text evidence="14">The sequence shown here is derived from an EMBL/GenBank/DDBJ whole genome shotgun (WGS) entry which is preliminary data.</text>
</comment>
<comment type="cofactor">
    <cofactor evidence="11">
        <name>Mg(2+)</name>
        <dbReference type="ChEBI" id="CHEBI:18420"/>
    </cofactor>
    <text evidence="11">Binds 1 Mg(2+) ion per subunit. May bind a second metal ion at a regulatory site, or after substrate binding.</text>
</comment>
<feature type="compositionally biased region" description="Basic residues" evidence="12">
    <location>
        <begin position="163"/>
        <end position="172"/>
    </location>
</feature>
<feature type="binding site" evidence="11">
    <location>
        <position position="47"/>
    </location>
    <ligand>
        <name>Mg(2+)</name>
        <dbReference type="ChEBI" id="CHEBI:18420"/>
        <label>1</label>
    </ligand>
</feature>
<dbReference type="GO" id="GO:0005737">
    <property type="term" value="C:cytoplasm"/>
    <property type="evidence" value="ECO:0007669"/>
    <property type="project" value="UniProtKB-SubCell"/>
</dbReference>
<dbReference type="GO" id="GO:0043137">
    <property type="term" value="P:DNA replication, removal of RNA primer"/>
    <property type="evidence" value="ECO:0007669"/>
    <property type="project" value="TreeGrafter"/>
</dbReference>
<protein>
    <recommendedName>
        <fullName evidence="11">Ribonuclease H</fullName>
        <shortName evidence="11">RNase H</shortName>
        <ecNumber evidence="11">3.1.26.4</ecNumber>
    </recommendedName>
</protein>
<dbReference type="Pfam" id="PF00075">
    <property type="entry name" value="RNase_H"/>
    <property type="match status" value="1"/>
</dbReference>
<comment type="catalytic activity">
    <reaction evidence="1 11">
        <text>Endonucleolytic cleavage to 5'-phosphomonoester.</text>
        <dbReference type="EC" id="3.1.26.4"/>
    </reaction>
</comment>
<feature type="binding site" evidence="11">
    <location>
        <position position="69"/>
    </location>
    <ligand>
        <name>Mg(2+)</name>
        <dbReference type="ChEBI" id="CHEBI:18420"/>
        <label>1</label>
    </ligand>
</feature>
<dbReference type="EMBL" id="PXYK01000006">
    <property type="protein sequence ID" value="PSJ62499.1"/>
    <property type="molecule type" value="Genomic_DNA"/>
</dbReference>
<dbReference type="OrthoDB" id="7845843at2"/>
<dbReference type="RefSeq" id="WP_106771601.1">
    <property type="nucleotide sequence ID" value="NZ_PXYK01000006.1"/>
</dbReference>
<comment type="subcellular location">
    <subcellularLocation>
        <location evidence="2 11">Cytoplasm</location>
    </subcellularLocation>
</comment>
<evidence type="ECO:0000256" key="1">
    <source>
        <dbReference type="ARBA" id="ARBA00000077"/>
    </source>
</evidence>
<comment type="subunit">
    <text evidence="4 11">Monomer.</text>
</comment>
<dbReference type="GO" id="GO:0003676">
    <property type="term" value="F:nucleic acid binding"/>
    <property type="evidence" value="ECO:0007669"/>
    <property type="project" value="InterPro"/>
</dbReference>
<evidence type="ECO:0000256" key="12">
    <source>
        <dbReference type="SAM" id="MobiDB-lite"/>
    </source>
</evidence>
<keyword evidence="15" id="KW-1185">Reference proteome</keyword>
<dbReference type="GO" id="GO:0000287">
    <property type="term" value="F:magnesium ion binding"/>
    <property type="evidence" value="ECO:0007669"/>
    <property type="project" value="UniProtKB-UniRule"/>
</dbReference>
<accession>A0A2P7SJ25</accession>
<dbReference type="PROSITE" id="PS50879">
    <property type="entry name" value="RNASE_H_1"/>
    <property type="match status" value="1"/>
</dbReference>
<evidence type="ECO:0000256" key="4">
    <source>
        <dbReference type="ARBA" id="ARBA00011245"/>
    </source>
</evidence>
<feature type="binding site" evidence="11">
    <location>
        <position position="133"/>
    </location>
    <ligand>
        <name>Mg(2+)</name>
        <dbReference type="ChEBI" id="CHEBI:18420"/>
        <label>2</label>
    </ligand>
</feature>
<dbReference type="EC" id="3.1.26.4" evidence="11"/>
<dbReference type="AlphaFoldDB" id="A0A2P7SJ25"/>